<gene>
    <name evidence="1" type="ORF">O0S08_27740</name>
</gene>
<organism evidence="1 2">
    <name type="scientific">Nannocystis punicea</name>
    <dbReference type="NCBI Taxonomy" id="2995304"/>
    <lineage>
        <taxon>Bacteria</taxon>
        <taxon>Pseudomonadati</taxon>
        <taxon>Myxococcota</taxon>
        <taxon>Polyangia</taxon>
        <taxon>Nannocystales</taxon>
        <taxon>Nannocystaceae</taxon>
        <taxon>Nannocystis</taxon>
    </lineage>
</organism>
<name>A0ABY7GSU6_9BACT</name>
<dbReference type="InterPro" id="IPR049574">
    <property type="entry name" value="CrtA-like"/>
</dbReference>
<dbReference type="EMBL" id="CP114040">
    <property type="protein sequence ID" value="WAS90004.1"/>
    <property type="molecule type" value="Genomic_DNA"/>
</dbReference>
<keyword evidence="2" id="KW-1185">Reference proteome</keyword>
<protein>
    <recommendedName>
        <fullName evidence="3">Spheroidene monooxygenase</fullName>
    </recommendedName>
</protein>
<evidence type="ECO:0000313" key="1">
    <source>
        <dbReference type="EMBL" id="WAS90004.1"/>
    </source>
</evidence>
<dbReference type="RefSeq" id="WP_269032338.1">
    <property type="nucleotide sequence ID" value="NZ_CP114040.1"/>
</dbReference>
<accession>A0ABY7GSU6</accession>
<evidence type="ECO:0008006" key="3">
    <source>
        <dbReference type="Google" id="ProtNLM"/>
    </source>
</evidence>
<dbReference type="CDD" id="cd21650">
    <property type="entry name" value="CrtA-like"/>
    <property type="match status" value="1"/>
</dbReference>
<dbReference type="Proteomes" id="UP001164459">
    <property type="component" value="Chromosome"/>
</dbReference>
<sequence>MVVHTFHLAKPGLVTTVAALVRPPTSATVAGLHHAECMTPMRLGAPLFSPARWQLRRLAMIAAWEDESAIDEFLQRTRLGRALAAGWHVRLRFLRRWGHVAAFDDLPAVAGETDPDAPVVAVTVARMKLLQVPRFIRWGLPVERLVRDHPGTTLALAATRPWRTISTFTVWHSAREMTDMVHGRGAIAAPERHATAMVERRRKDFHVEFTTLRFTCIGEYGAWEGRTSIVPTKARAPTGHASR</sequence>
<proteinExistence type="predicted"/>
<evidence type="ECO:0000313" key="2">
    <source>
        <dbReference type="Proteomes" id="UP001164459"/>
    </source>
</evidence>
<reference evidence="1" key="1">
    <citation type="submission" date="2022-11" db="EMBL/GenBank/DDBJ databases">
        <title>Minimal conservation of predation-associated metabolite biosynthetic gene clusters underscores biosynthetic potential of Myxococcota including descriptions for ten novel species: Archangium lansinium sp. nov., Myxococcus landrumus sp. nov., Nannocystis bai.</title>
        <authorList>
            <person name="Ahearne A."/>
            <person name="Stevens C."/>
            <person name="Dowd S."/>
        </authorList>
    </citation>
    <scope>NUCLEOTIDE SEQUENCE</scope>
    <source>
        <strain evidence="1">Fl3</strain>
    </source>
</reference>